<comment type="caution">
    <text evidence="5">The sequence shown here is derived from an EMBL/GenBank/DDBJ whole genome shotgun (WGS) entry which is preliminary data.</text>
</comment>
<protein>
    <recommendedName>
        <fullName evidence="4">HhH-GPD domain-containing protein</fullName>
    </recommendedName>
</protein>
<organism evidence="5 6">
    <name type="scientific">Hibiscus sabdariffa</name>
    <name type="common">roselle</name>
    <dbReference type="NCBI Taxonomy" id="183260"/>
    <lineage>
        <taxon>Eukaryota</taxon>
        <taxon>Viridiplantae</taxon>
        <taxon>Streptophyta</taxon>
        <taxon>Embryophyta</taxon>
        <taxon>Tracheophyta</taxon>
        <taxon>Spermatophyta</taxon>
        <taxon>Magnoliopsida</taxon>
        <taxon>eudicotyledons</taxon>
        <taxon>Gunneridae</taxon>
        <taxon>Pentapetalae</taxon>
        <taxon>rosids</taxon>
        <taxon>malvids</taxon>
        <taxon>Malvales</taxon>
        <taxon>Malvaceae</taxon>
        <taxon>Malvoideae</taxon>
        <taxon>Hibiscus</taxon>
    </lineage>
</organism>
<dbReference type="InterPro" id="IPR045138">
    <property type="entry name" value="MeCP2/MBD4"/>
</dbReference>
<evidence type="ECO:0000313" key="5">
    <source>
        <dbReference type="EMBL" id="KAK8533822.1"/>
    </source>
</evidence>
<keyword evidence="6" id="KW-1185">Reference proteome</keyword>
<dbReference type="PANTHER" id="PTHR15074:SF0">
    <property type="entry name" value="METHYL-CPG-BINDING DOMAIN PROTEIN 4-LIKE PROTEIN"/>
    <property type="match status" value="1"/>
</dbReference>
<accession>A0ABR2DB50</accession>
<gene>
    <name evidence="5" type="ORF">V6N12_047226</name>
</gene>
<dbReference type="PANTHER" id="PTHR15074">
    <property type="entry name" value="METHYL-CPG-BINDING PROTEIN"/>
    <property type="match status" value="1"/>
</dbReference>
<reference evidence="5 6" key="1">
    <citation type="journal article" date="2024" name="G3 (Bethesda)">
        <title>Genome assembly of Hibiscus sabdariffa L. provides insights into metabolisms of medicinal natural products.</title>
        <authorList>
            <person name="Kim T."/>
        </authorList>
    </citation>
    <scope>NUCLEOTIDE SEQUENCE [LARGE SCALE GENOMIC DNA]</scope>
    <source>
        <strain evidence="5">TK-2024</strain>
        <tissue evidence="5">Old leaves</tissue>
    </source>
</reference>
<evidence type="ECO:0000256" key="1">
    <source>
        <dbReference type="ARBA" id="ARBA00004123"/>
    </source>
</evidence>
<evidence type="ECO:0000313" key="6">
    <source>
        <dbReference type="Proteomes" id="UP001472677"/>
    </source>
</evidence>
<dbReference type="EMBL" id="JBBPBM010000032">
    <property type="protein sequence ID" value="KAK8533822.1"/>
    <property type="molecule type" value="Genomic_DNA"/>
</dbReference>
<feature type="compositionally biased region" description="Basic and acidic residues" evidence="3">
    <location>
        <begin position="107"/>
        <end position="118"/>
    </location>
</feature>
<sequence length="391" mass="44618">MDAKGKETRNLDHVLSQFAYKGDHGEEKVLNKSETVSKKNGKKRIDDMQVRKVSPYFQTSGVKHNSLTGNCGRQLNLISQVLYKGCSKKKLLKEGGNVSKQSGKKRKAEEKLLKEGENVSKQNGKKRRAEEKHSNEGESVSKHNGKKRRGEGNHSNEGEGVSKQNGKKRKGDMQVRKVSPYFQSSKEKQGRTSGNRKTKPRVLKQSPYFQKSNETLDGLRKPRNIDRVKPFLSASQKRDEAYQRKTVDNTWIPPRSEAPLLQEDHAHDPWRVLVICMLLNRTSGNQTRKVLSDFFTLCPDAKTATEVAAEEIEKAIKTLGFQKKRAEMIQRMSQEYLWKEWTYVTELHGVGKYAADAYAIFCTGKGDRVTPTDHMLNHYWNFLYGPKNTSL</sequence>
<feature type="compositionally biased region" description="Basic and acidic residues" evidence="3">
    <location>
        <begin position="128"/>
        <end position="141"/>
    </location>
</feature>
<evidence type="ECO:0000259" key="4">
    <source>
        <dbReference type="Pfam" id="PF00730"/>
    </source>
</evidence>
<comment type="subcellular location">
    <subcellularLocation>
        <location evidence="1">Nucleus</location>
    </subcellularLocation>
</comment>
<dbReference type="Gene3D" id="1.10.340.30">
    <property type="entry name" value="Hypothetical protein, domain 2"/>
    <property type="match status" value="1"/>
</dbReference>
<dbReference type="Proteomes" id="UP001472677">
    <property type="component" value="Unassembled WGS sequence"/>
</dbReference>
<dbReference type="SUPFAM" id="SSF48150">
    <property type="entry name" value="DNA-glycosylase"/>
    <property type="match status" value="1"/>
</dbReference>
<dbReference type="InterPro" id="IPR003265">
    <property type="entry name" value="HhH-GPD_domain"/>
</dbReference>
<evidence type="ECO:0000256" key="3">
    <source>
        <dbReference type="SAM" id="MobiDB-lite"/>
    </source>
</evidence>
<dbReference type="InterPro" id="IPR011257">
    <property type="entry name" value="DNA_glycosylase"/>
</dbReference>
<proteinExistence type="predicted"/>
<keyword evidence="2" id="KW-0539">Nucleus</keyword>
<dbReference type="Pfam" id="PF00730">
    <property type="entry name" value="HhH-GPD"/>
    <property type="match status" value="1"/>
</dbReference>
<feature type="region of interest" description="Disordered" evidence="3">
    <location>
        <begin position="95"/>
        <end position="216"/>
    </location>
</feature>
<evidence type="ECO:0000256" key="2">
    <source>
        <dbReference type="ARBA" id="ARBA00023242"/>
    </source>
</evidence>
<feature type="domain" description="HhH-GPD" evidence="4">
    <location>
        <begin position="276"/>
        <end position="377"/>
    </location>
</feature>
<name>A0ABR2DB50_9ROSI</name>